<dbReference type="Gene3D" id="2.30.30.40">
    <property type="entry name" value="SH3 Domains"/>
    <property type="match status" value="1"/>
</dbReference>
<reference evidence="2" key="1">
    <citation type="submission" date="2020-02" db="EMBL/GenBank/DDBJ databases">
        <authorList>
            <person name="Meier V. D."/>
        </authorList>
    </citation>
    <scope>NUCLEOTIDE SEQUENCE</scope>
    <source>
        <strain evidence="2">AVDCRST_MAG96</strain>
    </source>
</reference>
<proteinExistence type="predicted"/>
<keyword evidence="1" id="KW-0732">Signal</keyword>
<feature type="chain" id="PRO_5026864714" description="SH3b domain-containing protein" evidence="1">
    <location>
        <begin position="20"/>
        <end position="101"/>
    </location>
</feature>
<feature type="signal peptide" evidence="1">
    <location>
        <begin position="1"/>
        <end position="19"/>
    </location>
</feature>
<sequence length="101" mass="11576">MKLLILSFALLVQFGFVMAQDNKPGMLVEAKYNQAKVFQQPGTSTAIIETLTITDQVELIRRWNSHWAQVKVNGKVGYMEYSELTYRKVKAQQQPRTLAAR</sequence>
<evidence type="ECO:0008006" key="3">
    <source>
        <dbReference type="Google" id="ProtNLM"/>
    </source>
</evidence>
<protein>
    <recommendedName>
        <fullName evidence="3">SH3b domain-containing protein</fullName>
    </recommendedName>
</protein>
<dbReference type="EMBL" id="CADCVN010000126">
    <property type="protein sequence ID" value="CAA9469941.1"/>
    <property type="molecule type" value="Genomic_DNA"/>
</dbReference>
<dbReference type="AlphaFoldDB" id="A0A6J4RFR6"/>
<evidence type="ECO:0000313" key="2">
    <source>
        <dbReference type="EMBL" id="CAA9469941.1"/>
    </source>
</evidence>
<organism evidence="2">
    <name type="scientific">uncultured Segetibacter sp</name>
    <dbReference type="NCBI Taxonomy" id="481133"/>
    <lineage>
        <taxon>Bacteria</taxon>
        <taxon>Pseudomonadati</taxon>
        <taxon>Bacteroidota</taxon>
        <taxon>Chitinophagia</taxon>
        <taxon>Chitinophagales</taxon>
        <taxon>Chitinophagaceae</taxon>
        <taxon>Segetibacter</taxon>
        <taxon>environmental samples</taxon>
    </lineage>
</organism>
<gene>
    <name evidence="2" type="ORF">AVDCRST_MAG96-339</name>
</gene>
<evidence type="ECO:0000256" key="1">
    <source>
        <dbReference type="SAM" id="SignalP"/>
    </source>
</evidence>
<name>A0A6J4RFR6_9BACT</name>
<accession>A0A6J4RFR6</accession>